<dbReference type="InterPro" id="IPR015943">
    <property type="entry name" value="WD40/YVTN_repeat-like_dom_sf"/>
</dbReference>
<reference evidence="1" key="1">
    <citation type="submission" date="2016-04" db="EMBL/GenBank/DDBJ databases">
        <authorList>
            <person name="Calderon-Fernandez G.M.Sr."/>
        </authorList>
    </citation>
    <scope>NUCLEOTIDE SEQUENCE</scope>
    <source>
        <strain evidence="1">Int1</strain>
        <tissue evidence="1">Integument</tissue>
    </source>
</reference>
<dbReference type="SUPFAM" id="SSF50969">
    <property type="entry name" value="YVTN repeat-like/Quinoprotein amine dehydrogenase"/>
    <property type="match status" value="1"/>
</dbReference>
<dbReference type="AlphaFoldDB" id="A0A170XI94"/>
<organism evidence="1">
    <name type="scientific">Triatoma infestans</name>
    <name type="common">Assassin bug</name>
    <dbReference type="NCBI Taxonomy" id="30076"/>
    <lineage>
        <taxon>Eukaryota</taxon>
        <taxon>Metazoa</taxon>
        <taxon>Ecdysozoa</taxon>
        <taxon>Arthropoda</taxon>
        <taxon>Hexapoda</taxon>
        <taxon>Insecta</taxon>
        <taxon>Pterygota</taxon>
        <taxon>Neoptera</taxon>
        <taxon>Paraneoptera</taxon>
        <taxon>Hemiptera</taxon>
        <taxon>Heteroptera</taxon>
        <taxon>Panheteroptera</taxon>
        <taxon>Cimicomorpha</taxon>
        <taxon>Reduviidae</taxon>
        <taxon>Triatominae</taxon>
        <taxon>Triatoma</taxon>
    </lineage>
</organism>
<dbReference type="Gene3D" id="2.130.10.10">
    <property type="entry name" value="YVTN repeat-like/Quinoprotein amine dehydrogenase"/>
    <property type="match status" value="1"/>
</dbReference>
<name>A0A170XI94_TRIIF</name>
<proteinExistence type="predicted"/>
<accession>A0A170XI94</accession>
<feature type="non-terminal residue" evidence="1">
    <location>
        <position position="213"/>
    </location>
</feature>
<feature type="non-terminal residue" evidence="1">
    <location>
        <position position="1"/>
    </location>
</feature>
<sequence>LTTDYCCIVGLITAHMLILYNYEYQTIMSLCGHVNSLEQISCDGSGRWIATLDKSANNRIVIWDLGNGVPVKTIFLNNENAQNLLMSPDAKYLLITYDGQPCKLDFYIWSASRQNPAATVHFDKHIKTILNVCFSKRCEEYIAVTTPTHIIFLTYNMEKHEIEFYNPQTNRYWPKTKLEYTCSVYDDELNLCYSATTAGDLAFWGDDSVTNRF</sequence>
<reference evidence="1" key="2">
    <citation type="journal article" date="2017" name="J. Med. Entomol.">
        <title>Transcriptome Analysis of the Triatoma infestans (Hemiptera: Reduviidae) Integument.</title>
        <authorList>
            <person name="Calderon-Fernandez G.M."/>
            <person name="Moriconi D.E."/>
            <person name="Dulbecco A.B."/>
            <person name="Juarez M.P."/>
        </authorList>
    </citation>
    <scope>NUCLEOTIDE SEQUENCE</scope>
    <source>
        <strain evidence="1">Int1</strain>
        <tissue evidence="1">Integument</tissue>
    </source>
</reference>
<dbReference type="InterPro" id="IPR011044">
    <property type="entry name" value="Quino_amine_DH_bsu"/>
</dbReference>
<protein>
    <submittedName>
        <fullName evidence="1">Wd repeat-containing protein 66-like protein</fullName>
    </submittedName>
</protein>
<dbReference type="EMBL" id="GEMB01004382">
    <property type="protein sequence ID" value="JAR98893.1"/>
    <property type="molecule type" value="Transcribed_RNA"/>
</dbReference>
<evidence type="ECO:0000313" key="1">
    <source>
        <dbReference type="EMBL" id="JAR98893.1"/>
    </source>
</evidence>